<name>A0A9N7MP16_STRHE</name>
<sequence>MVPQIFPHRRTLVCYDNIDAMVSYEDKVMSGTSLWPLCQLRRGVTHLDLDLKGGGNVICLSVAASKRRHWPSWNSATGRRRHWQCPPPHTSEFPHRRTPVCYDNIDAMVSYEDKVMSGTSLWPLCQLWRGVTHLDLT</sequence>
<accession>A0A9N7MP16</accession>
<gene>
    <name evidence="1" type="ORF">SHERM_11191</name>
</gene>
<evidence type="ECO:0000313" key="1">
    <source>
        <dbReference type="EMBL" id="CAA0808982.1"/>
    </source>
</evidence>
<protein>
    <submittedName>
        <fullName evidence="1">Uncharacterized protein</fullName>
    </submittedName>
</protein>
<keyword evidence="2" id="KW-1185">Reference proteome</keyword>
<dbReference type="Proteomes" id="UP001153555">
    <property type="component" value="Unassembled WGS sequence"/>
</dbReference>
<proteinExistence type="predicted"/>
<dbReference type="OrthoDB" id="10646784at2759"/>
<organism evidence="1 2">
    <name type="scientific">Striga hermonthica</name>
    <name type="common">Purple witchweed</name>
    <name type="synonym">Buchnera hermonthica</name>
    <dbReference type="NCBI Taxonomy" id="68872"/>
    <lineage>
        <taxon>Eukaryota</taxon>
        <taxon>Viridiplantae</taxon>
        <taxon>Streptophyta</taxon>
        <taxon>Embryophyta</taxon>
        <taxon>Tracheophyta</taxon>
        <taxon>Spermatophyta</taxon>
        <taxon>Magnoliopsida</taxon>
        <taxon>eudicotyledons</taxon>
        <taxon>Gunneridae</taxon>
        <taxon>Pentapetalae</taxon>
        <taxon>asterids</taxon>
        <taxon>lamiids</taxon>
        <taxon>Lamiales</taxon>
        <taxon>Orobanchaceae</taxon>
        <taxon>Buchnereae</taxon>
        <taxon>Striga</taxon>
    </lineage>
</organism>
<reference evidence="1" key="1">
    <citation type="submission" date="2019-12" db="EMBL/GenBank/DDBJ databases">
        <authorList>
            <person name="Scholes J."/>
        </authorList>
    </citation>
    <scope>NUCLEOTIDE SEQUENCE</scope>
</reference>
<dbReference type="AlphaFoldDB" id="A0A9N7MP16"/>
<evidence type="ECO:0000313" key="2">
    <source>
        <dbReference type="Proteomes" id="UP001153555"/>
    </source>
</evidence>
<comment type="caution">
    <text evidence="1">The sequence shown here is derived from an EMBL/GenBank/DDBJ whole genome shotgun (WGS) entry which is preliminary data.</text>
</comment>
<dbReference type="EMBL" id="CACSLK010003174">
    <property type="protein sequence ID" value="CAA0808982.1"/>
    <property type="molecule type" value="Genomic_DNA"/>
</dbReference>